<keyword evidence="2" id="KW-1185">Reference proteome</keyword>
<reference evidence="1" key="2">
    <citation type="journal article" date="2023" name="IMA Fungus">
        <title>Comparative genomic study of the Penicillium genus elucidates a diverse pangenome and 15 lateral gene transfer events.</title>
        <authorList>
            <person name="Petersen C."/>
            <person name="Sorensen T."/>
            <person name="Nielsen M.R."/>
            <person name="Sondergaard T.E."/>
            <person name="Sorensen J.L."/>
            <person name="Fitzpatrick D.A."/>
            <person name="Frisvad J.C."/>
            <person name="Nielsen K.L."/>
        </authorList>
    </citation>
    <scope>NUCLEOTIDE SEQUENCE</scope>
    <source>
        <strain evidence="1">IBT 29495</strain>
    </source>
</reference>
<evidence type="ECO:0000313" key="1">
    <source>
        <dbReference type="EMBL" id="KAJ5493981.1"/>
    </source>
</evidence>
<name>A0A9W9XJ69_9EURO</name>
<reference evidence="1" key="1">
    <citation type="submission" date="2022-12" db="EMBL/GenBank/DDBJ databases">
        <authorList>
            <person name="Petersen C."/>
        </authorList>
    </citation>
    <scope>NUCLEOTIDE SEQUENCE</scope>
    <source>
        <strain evidence="1">IBT 29495</strain>
    </source>
</reference>
<organism evidence="1 2">
    <name type="scientific">Penicillium fimorum</name>
    <dbReference type="NCBI Taxonomy" id="1882269"/>
    <lineage>
        <taxon>Eukaryota</taxon>
        <taxon>Fungi</taxon>
        <taxon>Dikarya</taxon>
        <taxon>Ascomycota</taxon>
        <taxon>Pezizomycotina</taxon>
        <taxon>Eurotiomycetes</taxon>
        <taxon>Eurotiomycetidae</taxon>
        <taxon>Eurotiales</taxon>
        <taxon>Aspergillaceae</taxon>
        <taxon>Penicillium</taxon>
    </lineage>
</organism>
<dbReference type="EMBL" id="JAPWDS010000006">
    <property type="protein sequence ID" value="KAJ5493981.1"/>
    <property type="molecule type" value="Genomic_DNA"/>
</dbReference>
<dbReference type="OrthoDB" id="10003767at2759"/>
<sequence>MSLFAGWKELVPGVPCPIEFTMEDAELYSKEEEDINGVRKLLTLFREKAVLPVDGMVELKDYIAQKKQPKIQRDLHRIGQI</sequence>
<comment type="caution">
    <text evidence="1">The sequence shown here is derived from an EMBL/GenBank/DDBJ whole genome shotgun (WGS) entry which is preliminary data.</text>
</comment>
<gene>
    <name evidence="1" type="ORF">N7463_010068</name>
</gene>
<dbReference type="Proteomes" id="UP001149954">
    <property type="component" value="Unassembled WGS sequence"/>
</dbReference>
<protein>
    <submittedName>
        <fullName evidence="1">Uncharacterized protein</fullName>
    </submittedName>
</protein>
<proteinExistence type="predicted"/>
<evidence type="ECO:0000313" key="2">
    <source>
        <dbReference type="Proteomes" id="UP001149954"/>
    </source>
</evidence>
<dbReference type="AlphaFoldDB" id="A0A9W9XJ69"/>
<accession>A0A9W9XJ69</accession>